<dbReference type="RefSeq" id="WP_260221956.1">
    <property type="nucleotide sequence ID" value="NZ_JAJAGO010000023.1"/>
</dbReference>
<feature type="transmembrane region" description="Helical" evidence="1">
    <location>
        <begin position="21"/>
        <end position="42"/>
    </location>
</feature>
<dbReference type="Pfam" id="PF14155">
    <property type="entry name" value="DUF4307"/>
    <property type="match status" value="1"/>
</dbReference>
<gene>
    <name evidence="2" type="ORF">LHJ74_32665</name>
</gene>
<keyword evidence="3" id="KW-1185">Reference proteome</keyword>
<keyword evidence="1" id="KW-0812">Transmembrane</keyword>
<evidence type="ECO:0000256" key="1">
    <source>
        <dbReference type="SAM" id="Phobius"/>
    </source>
</evidence>
<reference evidence="2 3" key="1">
    <citation type="submission" date="2021-10" db="EMBL/GenBank/DDBJ databases">
        <title>Streptomyces gossypii sp. nov., isolated from soil collected from cotton field.</title>
        <authorList>
            <person name="Ge X."/>
            <person name="Chen X."/>
            <person name="Liu W."/>
        </authorList>
    </citation>
    <scope>NUCLEOTIDE SEQUENCE [LARGE SCALE GENOMIC DNA]</scope>
    <source>
        <strain evidence="2 3">N2-109</strain>
    </source>
</reference>
<protein>
    <submittedName>
        <fullName evidence="2">DUF4307 domain-containing protein</fullName>
    </submittedName>
</protein>
<keyword evidence="1" id="KW-1133">Transmembrane helix</keyword>
<evidence type="ECO:0000313" key="3">
    <source>
        <dbReference type="Proteomes" id="UP001156389"/>
    </source>
</evidence>
<sequence length="132" mass="14006">MQQEPPAGRYGRSADAVADRRLKIVGAVLGTGLLGIIGWFGVSYISGTDVSGELIKFKVVSDEAVEAHVEVRKDQDADGVCTLRAMEENGREVGRKAVRIDGAESRVDTVVTVRTTARAVTAELVSCEGAES</sequence>
<dbReference type="InterPro" id="IPR025443">
    <property type="entry name" value="DUF4307"/>
</dbReference>
<dbReference type="EMBL" id="JAJAGO010000023">
    <property type="protein sequence ID" value="MCT2594609.1"/>
    <property type="molecule type" value="Genomic_DNA"/>
</dbReference>
<accession>A0ABT2K538</accession>
<organism evidence="2 3">
    <name type="scientific">Streptomyces gossypii</name>
    <dbReference type="NCBI Taxonomy" id="2883101"/>
    <lineage>
        <taxon>Bacteria</taxon>
        <taxon>Bacillati</taxon>
        <taxon>Actinomycetota</taxon>
        <taxon>Actinomycetes</taxon>
        <taxon>Kitasatosporales</taxon>
        <taxon>Streptomycetaceae</taxon>
        <taxon>Streptomyces</taxon>
    </lineage>
</organism>
<proteinExistence type="predicted"/>
<keyword evidence="1" id="KW-0472">Membrane</keyword>
<comment type="caution">
    <text evidence="2">The sequence shown here is derived from an EMBL/GenBank/DDBJ whole genome shotgun (WGS) entry which is preliminary data.</text>
</comment>
<evidence type="ECO:0000313" key="2">
    <source>
        <dbReference type="EMBL" id="MCT2594609.1"/>
    </source>
</evidence>
<dbReference type="Proteomes" id="UP001156389">
    <property type="component" value="Unassembled WGS sequence"/>
</dbReference>
<name>A0ABT2K538_9ACTN</name>